<dbReference type="InterPro" id="IPR014836">
    <property type="entry name" value="Integrin_bsu_cyt_dom"/>
</dbReference>
<dbReference type="InterPro" id="IPR015812">
    <property type="entry name" value="Integrin_bsu"/>
</dbReference>
<accession>A0ABM3M6Q3</accession>
<organism evidence="16 17">
    <name type="scientific">Bicyclus anynana</name>
    <name type="common">Squinting bush brown butterfly</name>
    <dbReference type="NCBI Taxonomy" id="110368"/>
    <lineage>
        <taxon>Eukaryota</taxon>
        <taxon>Metazoa</taxon>
        <taxon>Ecdysozoa</taxon>
        <taxon>Arthropoda</taxon>
        <taxon>Hexapoda</taxon>
        <taxon>Insecta</taxon>
        <taxon>Pterygota</taxon>
        <taxon>Neoptera</taxon>
        <taxon>Endopterygota</taxon>
        <taxon>Lepidoptera</taxon>
        <taxon>Glossata</taxon>
        <taxon>Ditrysia</taxon>
        <taxon>Papilionoidea</taxon>
        <taxon>Nymphalidae</taxon>
        <taxon>Satyrinae</taxon>
        <taxon>Satyrini</taxon>
        <taxon>Mycalesina</taxon>
        <taxon>Bicyclus</taxon>
    </lineage>
</organism>
<protein>
    <recommendedName>
        <fullName evidence="12">Integrin beta</fullName>
    </recommendedName>
</protein>
<dbReference type="Gene3D" id="2.60.40.1510">
    <property type="entry name" value="ntegrin, alpha v. Chain A, domain 3"/>
    <property type="match status" value="1"/>
</dbReference>
<keyword evidence="16" id="KW-1185">Reference proteome</keyword>
<dbReference type="Gene3D" id="1.20.5.100">
    <property type="entry name" value="Cytochrome c1, transmembrane anchor, C-terminal"/>
    <property type="match status" value="1"/>
</dbReference>
<keyword evidence="10" id="KW-1015">Disulfide bond</keyword>
<dbReference type="RefSeq" id="XP_052747157.1">
    <property type="nucleotide sequence ID" value="XM_052891197.1"/>
</dbReference>
<dbReference type="Proteomes" id="UP001652582">
    <property type="component" value="Chromosome 3"/>
</dbReference>
<feature type="signal peptide" evidence="14">
    <location>
        <begin position="1"/>
        <end position="19"/>
    </location>
</feature>
<evidence type="ECO:0000256" key="4">
    <source>
        <dbReference type="ARBA" id="ARBA00022729"/>
    </source>
</evidence>
<evidence type="ECO:0000256" key="9">
    <source>
        <dbReference type="ARBA" id="ARBA00023136"/>
    </source>
</evidence>
<evidence type="ECO:0000313" key="17">
    <source>
        <dbReference type="RefSeq" id="XP_052747157.1"/>
    </source>
</evidence>
<feature type="transmembrane region" description="Helical" evidence="13">
    <location>
        <begin position="684"/>
        <end position="706"/>
    </location>
</feature>
<dbReference type="InterPro" id="IPR002035">
    <property type="entry name" value="VWF_A"/>
</dbReference>
<evidence type="ECO:0000259" key="15">
    <source>
        <dbReference type="PROSITE" id="PS50234"/>
    </source>
</evidence>
<dbReference type="InterPro" id="IPR032695">
    <property type="entry name" value="Integrin_dom_sf"/>
</dbReference>
<dbReference type="SMART" id="SM00187">
    <property type="entry name" value="INB"/>
    <property type="match status" value="1"/>
</dbReference>
<evidence type="ECO:0000256" key="11">
    <source>
        <dbReference type="ARBA" id="ARBA00023180"/>
    </source>
</evidence>
<dbReference type="GeneID" id="112058602"/>
<dbReference type="SMART" id="SM01241">
    <property type="entry name" value="Integrin_b_cyt"/>
    <property type="match status" value="1"/>
</dbReference>
<evidence type="ECO:0000256" key="7">
    <source>
        <dbReference type="ARBA" id="ARBA00022989"/>
    </source>
</evidence>
<evidence type="ECO:0000313" key="16">
    <source>
        <dbReference type="Proteomes" id="UP001652582"/>
    </source>
</evidence>
<evidence type="ECO:0000256" key="13">
    <source>
        <dbReference type="SAM" id="Phobius"/>
    </source>
</evidence>
<dbReference type="SUPFAM" id="SSF53300">
    <property type="entry name" value="vWA-like"/>
    <property type="match status" value="1"/>
</dbReference>
<feature type="chain" id="PRO_5046059305" description="Integrin beta" evidence="14">
    <location>
        <begin position="20"/>
        <end position="756"/>
    </location>
</feature>
<dbReference type="InterPro" id="IPR036465">
    <property type="entry name" value="vWFA_dom_sf"/>
</dbReference>
<dbReference type="InterPro" id="IPR057073">
    <property type="entry name" value="EGF_integrin_2"/>
</dbReference>
<comment type="similarity">
    <text evidence="2 12">Belongs to the integrin beta chain family.</text>
</comment>
<keyword evidence="8 12" id="KW-0401">Integrin</keyword>
<feature type="domain" description="VWFA" evidence="15">
    <location>
        <begin position="125"/>
        <end position="320"/>
    </location>
</feature>
<dbReference type="PROSITE" id="PS50234">
    <property type="entry name" value="VWFA"/>
    <property type="match status" value="1"/>
</dbReference>
<dbReference type="InterPro" id="IPR013111">
    <property type="entry name" value="EGF_extracell"/>
</dbReference>
<sequence>MNLLSLFFILYLKVSVISCQSQCKDLQTCSECISFVNDTCVWCSAREHTGRRCYSKISLEPSWCKEPVYDPKEIVETTSQKDFNDGKDKKQIVQFKPQHINIKSRINVPITFNMSYKPAQDYPLDVYYLIDSSQTMNTYKQSLRDQGLRIFKELNKITNNVRLGVGGFIEKLSLPFADPSTQGPYTFKNIQGLTNNANSFIQALDILLNSNGSNIDSPEADLDALMQAMVCKDIIGWRKNSHRIILISTDSTYHRAGDGKFVGAIRPNNMQCNLNDKNYLIYDYPSLSQINKIATENNIMIIFAVNNESINDYEALGRKIKNAKCVPIQLEGVVDMIIKEYWRLFSSVQIDATVNPSLRLKFKPDCTVKDSCNYKNKEPVNITVTLVIESCSEINNKHEVKIGPVTIDEKLTVHVEADCQCHCEKPGAGEKDSDACSKAGTYQCGMCYCNENRYGDTCKCTGKTQDLEKCKASSNDPKPCSDRGICSCGKCNCPSGFSGDFCQFDDDSCVRPGGILCAGNGKCEYGKCQCDQGWLPDDCLCPSNNNSCIAPQSNEFCSGRGDCNCGQCKCNTADTGFCTGTYCEKCVESKANRCPELEDYAYCNLNMNKTTCDDKFNLTNTDVIIVNKTTMYSDRWYLAKMWCTKVLDNERILVFRYHYPKTASNSTLLLIIQDELEDQPVADVWVVVASVIGAVLLIGILTLIAWKLLVDMHDKREYEKFIMSSTEPGYDESSNPLYNAPATRFVNPAYAGEDCH</sequence>
<dbReference type="Pfam" id="PF07974">
    <property type="entry name" value="EGF_2"/>
    <property type="match status" value="2"/>
</dbReference>
<keyword evidence="3 12" id="KW-0812">Transmembrane</keyword>
<dbReference type="PIRSF" id="PIRSF002512">
    <property type="entry name" value="Integrin_B"/>
    <property type="match status" value="1"/>
</dbReference>
<name>A0ABM3M6Q3_BICAN</name>
<keyword evidence="4 14" id="KW-0732">Signal</keyword>
<evidence type="ECO:0000256" key="12">
    <source>
        <dbReference type="RuleBase" id="RU000633"/>
    </source>
</evidence>
<keyword evidence="9 13" id="KW-0472">Membrane</keyword>
<evidence type="ECO:0000256" key="5">
    <source>
        <dbReference type="ARBA" id="ARBA00022737"/>
    </source>
</evidence>
<dbReference type="InterPro" id="IPR002369">
    <property type="entry name" value="Integrin_bsu_VWA"/>
</dbReference>
<evidence type="ECO:0000256" key="3">
    <source>
        <dbReference type="ARBA" id="ARBA00022692"/>
    </source>
</evidence>
<dbReference type="Pfam" id="PF08725">
    <property type="entry name" value="Integrin_b_cyt"/>
    <property type="match status" value="1"/>
</dbReference>
<reference evidence="17" key="1">
    <citation type="submission" date="2025-08" db="UniProtKB">
        <authorList>
            <consortium name="RefSeq"/>
        </authorList>
    </citation>
    <scope>IDENTIFICATION</scope>
</reference>
<dbReference type="PANTHER" id="PTHR10082:SF60">
    <property type="entry name" value="INTEGRIN BETA-PS"/>
    <property type="match status" value="1"/>
</dbReference>
<proteinExistence type="inferred from homology"/>
<dbReference type="PROSITE" id="PS00243">
    <property type="entry name" value="I_EGF_1"/>
    <property type="match status" value="1"/>
</dbReference>
<evidence type="ECO:0000256" key="2">
    <source>
        <dbReference type="ARBA" id="ARBA00007449"/>
    </source>
</evidence>
<dbReference type="InterPro" id="IPR057243">
    <property type="entry name" value="Integrin_I-EGF_CS"/>
</dbReference>
<gene>
    <name evidence="17" type="primary">LOC112058602</name>
</gene>
<keyword evidence="7 13" id="KW-1133">Transmembrane helix</keyword>
<evidence type="ECO:0000256" key="6">
    <source>
        <dbReference type="ARBA" id="ARBA00022889"/>
    </source>
</evidence>
<dbReference type="PANTHER" id="PTHR10082">
    <property type="entry name" value="INTEGRIN BETA SUBUNIT"/>
    <property type="match status" value="1"/>
</dbReference>
<dbReference type="SUPFAM" id="SSF57196">
    <property type="entry name" value="EGF/Laminin"/>
    <property type="match status" value="2"/>
</dbReference>
<evidence type="ECO:0000256" key="1">
    <source>
        <dbReference type="ARBA" id="ARBA00004479"/>
    </source>
</evidence>
<dbReference type="Pfam" id="PF23105">
    <property type="entry name" value="EGF_integrin"/>
    <property type="match status" value="1"/>
</dbReference>
<evidence type="ECO:0000256" key="8">
    <source>
        <dbReference type="ARBA" id="ARBA00023037"/>
    </source>
</evidence>
<keyword evidence="11" id="KW-0325">Glycoprotein</keyword>
<keyword evidence="6 12" id="KW-0130">Cell adhesion</keyword>
<dbReference type="Pfam" id="PF00362">
    <property type="entry name" value="Integrin_beta"/>
    <property type="match status" value="1"/>
</dbReference>
<evidence type="ECO:0000256" key="14">
    <source>
        <dbReference type="SAM" id="SignalP"/>
    </source>
</evidence>
<dbReference type="GO" id="GO:0007229">
    <property type="term" value="P:integrin-mediated signaling pathway"/>
    <property type="evidence" value="ECO:0007669"/>
    <property type="project" value="UniProtKB-KW"/>
</dbReference>
<comment type="subcellular location">
    <subcellularLocation>
        <location evidence="12">Cell membrane</location>
        <topology evidence="12">Single-pass type I membrane protein</topology>
    </subcellularLocation>
    <subcellularLocation>
        <location evidence="1">Membrane</location>
        <topology evidence="1">Single-pass type I membrane protein</topology>
    </subcellularLocation>
</comment>
<dbReference type="PRINTS" id="PR01186">
    <property type="entry name" value="INTEGRINB"/>
</dbReference>
<keyword evidence="5" id="KW-0677">Repeat</keyword>
<evidence type="ECO:0000256" key="10">
    <source>
        <dbReference type="ARBA" id="ARBA00023157"/>
    </source>
</evidence>
<dbReference type="SUPFAM" id="SSF69179">
    <property type="entry name" value="Integrin domains"/>
    <property type="match status" value="1"/>
</dbReference>
<dbReference type="Gene3D" id="2.10.25.10">
    <property type="entry name" value="Laminin"/>
    <property type="match status" value="3"/>
</dbReference>
<dbReference type="Gene3D" id="3.40.50.410">
    <property type="entry name" value="von Willebrand factor, type A domain"/>
    <property type="match status" value="1"/>
</dbReference>